<feature type="domain" description="Glycosyltransferase 2-like" evidence="1">
    <location>
        <begin position="393"/>
        <end position="516"/>
    </location>
</feature>
<dbReference type="Proteomes" id="UP000663090">
    <property type="component" value="Chromosome"/>
</dbReference>
<dbReference type="InterPro" id="IPR029044">
    <property type="entry name" value="Nucleotide-diphossugar_trans"/>
</dbReference>
<dbReference type="Gene3D" id="3.40.50.2000">
    <property type="entry name" value="Glycogen Phosphorylase B"/>
    <property type="match status" value="2"/>
</dbReference>
<reference evidence="2 3" key="1">
    <citation type="submission" date="2021-02" db="EMBL/GenBank/DDBJ databases">
        <title>De Novo genome assembly of isolated myxobacteria.</title>
        <authorList>
            <person name="Stevens D.C."/>
        </authorList>
    </citation>
    <scope>NUCLEOTIDE SEQUENCE [LARGE SCALE GENOMIC DNA]</scope>
    <source>
        <strain evidence="2 3">SCHIC003</strain>
    </source>
</reference>
<dbReference type="InterPro" id="IPR001173">
    <property type="entry name" value="Glyco_trans_2-like"/>
</dbReference>
<dbReference type="CDD" id="cd03801">
    <property type="entry name" value="GT4_PimA-like"/>
    <property type="match status" value="1"/>
</dbReference>
<evidence type="ECO:0000313" key="3">
    <source>
        <dbReference type="Proteomes" id="UP000663090"/>
    </source>
</evidence>
<dbReference type="SUPFAM" id="SSF53448">
    <property type="entry name" value="Nucleotide-diphospho-sugar transferases"/>
    <property type="match status" value="1"/>
</dbReference>
<evidence type="ECO:0000259" key="1">
    <source>
        <dbReference type="Pfam" id="PF00535"/>
    </source>
</evidence>
<dbReference type="Pfam" id="PF00535">
    <property type="entry name" value="Glycos_transf_2"/>
    <property type="match status" value="1"/>
</dbReference>
<dbReference type="PANTHER" id="PTHR43685">
    <property type="entry name" value="GLYCOSYLTRANSFERASE"/>
    <property type="match status" value="1"/>
</dbReference>
<accession>A0ABX7NH59</accession>
<dbReference type="Gene3D" id="3.90.550.10">
    <property type="entry name" value="Spore Coat Polysaccharide Biosynthesis Protein SpsA, Chain A"/>
    <property type="match status" value="1"/>
</dbReference>
<protein>
    <submittedName>
        <fullName evidence="2">Glycosyltransferase</fullName>
    </submittedName>
</protein>
<dbReference type="InterPro" id="IPR050834">
    <property type="entry name" value="Glycosyltransf_2"/>
</dbReference>
<name>A0ABX7NH59_9BACT</name>
<proteinExistence type="predicted"/>
<sequence>MARAFADAGHEVHVLTAPQTGLERAELDLPGLRVHAIHSEMHPAFAGAFPFPPPRHAMDAYQCLLELHARHAFDYIEFPESEFEGYFALRARRTLGHFASAVLAVRLHTPTRDRQELDQVATLDLDAAQQQYMEDGCIQEADLVLSATRALLDKVSARLKLERPGVVIPPPFPSTHSTGPAPRATSGRARVLYVGDLARRKGVHLLVDAMQALFEKGVDAELELIGADTQTGPSGRSMRAWLERRIAPAWRERIHFTPPRSASEHTAAITSATVCALPSLWDNAPDFCLEAMAAGALVVASDGGGLAEFIEAPRSGLLFRAGDVAHLTETLEKALSDAALREQARIEAPARIATRCAPASIVKQVEAAMASVAHVRNRALPKPRPRSDTPLVSVLVPYYNMGSYLPETLRAIRAQTFTDYEIVLVDDGSTDAESVELLERIQAPDLRIIRQRNGGLSAARNTGLRHARGHYVLPLDPDDLISPTFLEKTVAVMEGTPGLGYATSLVSYFVDDPARMTGGFVPWGMERDALWVANVASTCTALMERTVLLDLGGYDEWFTGYEDWDVFCSLAERGLEGSVIPEPLFHYRVRHDSMTRTSLVSERDGLMARLNQKHPRLASNPERALRIHRGEARKHEARLLAQAAAAIPPPLMERVVDRVNGTLKRFDFVHHALRGAASRVLGAEGDSRPLRHQLADRLRRKAPPRR</sequence>
<dbReference type="CDD" id="cd00761">
    <property type="entry name" value="Glyco_tranf_GTA_type"/>
    <property type="match status" value="1"/>
</dbReference>
<dbReference type="EMBL" id="CP071091">
    <property type="protein sequence ID" value="QSQ18095.1"/>
    <property type="molecule type" value="Genomic_DNA"/>
</dbReference>
<dbReference type="SUPFAM" id="SSF53756">
    <property type="entry name" value="UDP-Glycosyltransferase/glycogen phosphorylase"/>
    <property type="match status" value="1"/>
</dbReference>
<keyword evidence="3" id="KW-1185">Reference proteome</keyword>
<dbReference type="Pfam" id="PF13692">
    <property type="entry name" value="Glyco_trans_1_4"/>
    <property type="match status" value="1"/>
</dbReference>
<evidence type="ECO:0000313" key="2">
    <source>
        <dbReference type="EMBL" id="QSQ18095.1"/>
    </source>
</evidence>
<organism evidence="2 3">
    <name type="scientific">Myxococcus landrumensis</name>
    <dbReference type="NCBI Taxonomy" id="2813577"/>
    <lineage>
        <taxon>Bacteria</taxon>
        <taxon>Pseudomonadati</taxon>
        <taxon>Myxococcota</taxon>
        <taxon>Myxococcia</taxon>
        <taxon>Myxococcales</taxon>
        <taxon>Cystobacterineae</taxon>
        <taxon>Myxococcaceae</taxon>
        <taxon>Myxococcus</taxon>
    </lineage>
</organism>
<gene>
    <name evidence="2" type="ORF">JY572_01280</name>
</gene>
<dbReference type="PANTHER" id="PTHR43685:SF2">
    <property type="entry name" value="GLYCOSYLTRANSFERASE 2-LIKE DOMAIN-CONTAINING PROTEIN"/>
    <property type="match status" value="1"/>
</dbReference>